<organism evidence="2 3">
    <name type="scientific">Octadecabacter arcticus 238</name>
    <dbReference type="NCBI Taxonomy" id="391616"/>
    <lineage>
        <taxon>Bacteria</taxon>
        <taxon>Pseudomonadati</taxon>
        <taxon>Pseudomonadota</taxon>
        <taxon>Alphaproteobacteria</taxon>
        <taxon>Rhodobacterales</taxon>
        <taxon>Roseobacteraceae</taxon>
        <taxon>Octadecabacter</taxon>
    </lineage>
</organism>
<dbReference type="RefSeq" id="WP_015496345.1">
    <property type="nucleotide sequence ID" value="NC_020908.1"/>
</dbReference>
<evidence type="ECO:0000313" key="3">
    <source>
        <dbReference type="Proteomes" id="UP000004688"/>
    </source>
</evidence>
<name>M9RS88_9RHOB</name>
<dbReference type="AlphaFoldDB" id="M9RS88"/>
<accession>M9RS88</accession>
<evidence type="ECO:0008006" key="4">
    <source>
        <dbReference type="Google" id="ProtNLM"/>
    </source>
</evidence>
<dbReference type="HOGENOM" id="CLU_612287_0_0_5"/>
<keyword evidence="1" id="KW-0812">Transmembrane</keyword>
<sequence>MTDKPKLTPANENPWYVLMTLYGEQDEEEVVNDPDDQSRAVWNAWSCQQLYDDAAAELAKQTGVDVAETRGWSLIATEVKRKHRAEMEDRNDDDFTYPGFPDFESAIQCSEIQFCNILVLENRIFTQPVYFTSATFTQDADFNSATFTQDANFSSATFTQSAYFDSATFTQLAYFFSATFTQRADFLFATFTQDADFSSATFTQAADFSSATFDGPAKFMAARFGVRDETETCVPIFTEAAFARLVSFRDAKFVTHYPVLEGTEFRETLVVTAKSTHWPSAGQPLLDQAAKVLRKVPTKEVAKDSCARLRHALGKQGMPEDEHFFYRREMKLAGAIDPWNRGFPYRLFGWVSDYGYSIARPANALLALWLWIILVYTEGGGFGVFEALGYSFANMFKFFGLQSIYFDYEIIRNWPAWVKVVSATQTVLSFILLFFLGLGLRTRFRLR</sequence>
<evidence type="ECO:0000313" key="2">
    <source>
        <dbReference type="EMBL" id="AGI73331.1"/>
    </source>
</evidence>
<keyword evidence="1" id="KW-1133">Transmembrane helix</keyword>
<dbReference type="STRING" id="391616.OA238_c33500"/>
<dbReference type="Pfam" id="PF13576">
    <property type="entry name" value="Pentapeptide_3"/>
    <property type="match status" value="1"/>
</dbReference>
<feature type="transmembrane region" description="Helical" evidence="1">
    <location>
        <begin position="364"/>
        <end position="385"/>
    </location>
</feature>
<protein>
    <recommendedName>
        <fullName evidence="4">Pentapeptide repeat-containing protein</fullName>
    </recommendedName>
</protein>
<reference evidence="2 3" key="1">
    <citation type="journal article" date="2013" name="PLoS ONE">
        <title>Poles Apart: Arctic and Antarctic Octadecabacter strains Share High Genome Plasticity and a New Type of Xanthorhodopsin.</title>
        <authorList>
            <person name="Vollmers J."/>
            <person name="Voget S."/>
            <person name="Dietrich S."/>
            <person name="Gollnow K."/>
            <person name="Smits M."/>
            <person name="Meyer K."/>
            <person name="Brinkhoff T."/>
            <person name="Simon M."/>
            <person name="Daniel R."/>
        </authorList>
    </citation>
    <scope>NUCLEOTIDE SEQUENCE [LARGE SCALE GENOMIC DNA]</scope>
    <source>
        <strain evidence="2 3">238</strain>
    </source>
</reference>
<proteinExistence type="predicted"/>
<dbReference type="Proteomes" id="UP000004688">
    <property type="component" value="Chromosome"/>
</dbReference>
<dbReference type="InterPro" id="IPR001646">
    <property type="entry name" value="5peptide_repeat"/>
</dbReference>
<keyword evidence="1" id="KW-0472">Membrane</keyword>
<gene>
    <name evidence="2" type="ORF">OA238_c33500</name>
</gene>
<dbReference type="EMBL" id="CP003742">
    <property type="protein sequence ID" value="AGI73331.1"/>
    <property type="molecule type" value="Genomic_DNA"/>
</dbReference>
<evidence type="ECO:0000256" key="1">
    <source>
        <dbReference type="SAM" id="Phobius"/>
    </source>
</evidence>
<dbReference type="eggNOG" id="COG1357">
    <property type="taxonomic scope" value="Bacteria"/>
</dbReference>
<dbReference type="OrthoDB" id="7876799at2"/>
<keyword evidence="3" id="KW-1185">Reference proteome</keyword>
<dbReference type="Gene3D" id="2.160.20.80">
    <property type="entry name" value="E3 ubiquitin-protein ligase SopA"/>
    <property type="match status" value="1"/>
</dbReference>
<dbReference type="KEGG" id="oar:OA238_c33500"/>
<feature type="transmembrane region" description="Helical" evidence="1">
    <location>
        <begin position="416"/>
        <end position="440"/>
    </location>
</feature>